<dbReference type="Pfam" id="PF26337">
    <property type="entry name" value="Gtf3_C"/>
    <property type="match status" value="1"/>
</dbReference>
<evidence type="ECO:0000259" key="4">
    <source>
        <dbReference type="Pfam" id="PF26337"/>
    </source>
</evidence>
<dbReference type="InterPro" id="IPR058592">
    <property type="entry name" value="Gtf3_C"/>
</dbReference>
<feature type="transmembrane region" description="Helical" evidence="2">
    <location>
        <begin position="264"/>
        <end position="286"/>
    </location>
</feature>
<name>A0A4R3JZA1_9FIRM</name>
<evidence type="ECO:0000256" key="2">
    <source>
        <dbReference type="SAM" id="Phobius"/>
    </source>
</evidence>
<dbReference type="InterPro" id="IPR058591">
    <property type="entry name" value="Gtf3_N"/>
</dbReference>
<evidence type="ECO:0000256" key="1">
    <source>
        <dbReference type="ARBA" id="ARBA00022679"/>
    </source>
</evidence>
<sequence length="342" mass="38993">MNVVLCEYAGKREFTAGNKARADAVEILKQCGYKHIPLYRSKACKPFILLQMIMGCFRTFFFAGHNDTVFIQYPYYPAIVNKVLISILNFGKKIKKYKMCMLIHDIVGLRAEGDVEKNIEPETQLFENIDKVICHNNSMQKILKNSGRKKDYTVLGPFDYLYNKNNIQTNFQTKPSIIIAGNLSREKCGYIYKLGKITQCNFNLYGINYDGPSDSHIHYNGSFSPEELIEHLDGNYGLVWDGDSIDTCDGVFGRYLRYNNPHKFSLYIAAGIPLIVWGESALASYVEEKGIGISINSLCDLNDIIPLINETEYKKMVDNILRIREQLIKGENLKQAIQGELV</sequence>
<evidence type="ECO:0008006" key="7">
    <source>
        <dbReference type="Google" id="ProtNLM"/>
    </source>
</evidence>
<dbReference type="AlphaFoldDB" id="A0A4R3JZA1"/>
<dbReference type="PIRSF" id="PIRSF007023">
    <property type="entry name" value="UDP-Galf_transf"/>
    <property type="match status" value="1"/>
</dbReference>
<feature type="domain" description="Glucosyltransferase 3-like C-terminal" evidence="4">
    <location>
        <begin position="177"/>
        <end position="338"/>
    </location>
</feature>
<dbReference type="Gene3D" id="3.40.50.2000">
    <property type="entry name" value="Glycogen Phosphorylase B"/>
    <property type="match status" value="2"/>
</dbReference>
<feature type="domain" description="Glucosyltransferase 3-like N-terminal" evidence="3">
    <location>
        <begin position="5"/>
        <end position="155"/>
    </location>
</feature>
<comment type="caution">
    <text evidence="5">The sequence shown here is derived from an EMBL/GenBank/DDBJ whole genome shotgun (WGS) entry which is preliminary data.</text>
</comment>
<accession>A0A4R3JZA1</accession>
<dbReference type="RefSeq" id="WP_024344857.1">
    <property type="nucleotide sequence ID" value="NZ_SLZZ01000042.1"/>
</dbReference>
<dbReference type="EMBL" id="SLZZ01000042">
    <property type="protein sequence ID" value="TCS74138.1"/>
    <property type="molecule type" value="Genomic_DNA"/>
</dbReference>
<keyword evidence="2" id="KW-0812">Transmembrane</keyword>
<evidence type="ECO:0000259" key="3">
    <source>
        <dbReference type="Pfam" id="PF26334"/>
    </source>
</evidence>
<dbReference type="Pfam" id="PF26334">
    <property type="entry name" value="Gtf3_N"/>
    <property type="match status" value="1"/>
</dbReference>
<organism evidence="5 6">
    <name type="scientific">Muricomes intestini</name>
    <dbReference type="NCBI Taxonomy" id="1796634"/>
    <lineage>
        <taxon>Bacteria</taxon>
        <taxon>Bacillati</taxon>
        <taxon>Bacillota</taxon>
        <taxon>Clostridia</taxon>
        <taxon>Lachnospirales</taxon>
        <taxon>Lachnospiraceae</taxon>
        <taxon>Muricomes</taxon>
    </lineage>
</organism>
<evidence type="ECO:0000313" key="5">
    <source>
        <dbReference type="EMBL" id="TCS74138.1"/>
    </source>
</evidence>
<keyword evidence="2" id="KW-0472">Membrane</keyword>
<keyword evidence="1" id="KW-0808">Transferase</keyword>
<dbReference type="Proteomes" id="UP000295726">
    <property type="component" value="Unassembled WGS sequence"/>
</dbReference>
<dbReference type="OrthoDB" id="9790931at2"/>
<keyword evidence="6" id="KW-1185">Reference proteome</keyword>
<keyword evidence="2" id="KW-1133">Transmembrane helix</keyword>
<feature type="transmembrane region" description="Helical" evidence="2">
    <location>
        <begin position="73"/>
        <end position="91"/>
    </location>
</feature>
<proteinExistence type="predicted"/>
<feature type="transmembrane region" description="Helical" evidence="2">
    <location>
        <begin position="43"/>
        <end position="61"/>
    </location>
</feature>
<gene>
    <name evidence="5" type="ORF">EDD59_1427</name>
</gene>
<evidence type="ECO:0000313" key="6">
    <source>
        <dbReference type="Proteomes" id="UP000295726"/>
    </source>
</evidence>
<reference evidence="5 6" key="1">
    <citation type="submission" date="2019-03" db="EMBL/GenBank/DDBJ databases">
        <title>Genomic Encyclopedia of Type Strains, Phase IV (KMG-IV): sequencing the most valuable type-strain genomes for metagenomic binning, comparative biology and taxonomic classification.</title>
        <authorList>
            <person name="Goeker M."/>
        </authorList>
    </citation>
    <scope>NUCLEOTIDE SEQUENCE [LARGE SCALE GENOMIC DNA]</scope>
    <source>
        <strain evidence="5 6">DSM 29489</strain>
    </source>
</reference>
<protein>
    <recommendedName>
        <fullName evidence="7">Beta-1,6-galactofuranosyltransferase</fullName>
    </recommendedName>
</protein>